<protein>
    <submittedName>
        <fullName evidence="13">Zygote arrest 1</fullName>
    </submittedName>
</protein>
<gene>
    <name evidence="13" type="primary">ZAR1</name>
</gene>
<evidence type="ECO:0000256" key="4">
    <source>
        <dbReference type="ARBA" id="ARBA00022723"/>
    </source>
</evidence>
<sequence>MADEAMDSYLYSAYTPYSYRYQPPKGKGPPGAWRQRGTYFSGYGDTAAAAAAEYFDNYQRAQLKAILSQVNPSLTPRLRKANTKEVGVQVNPRQDASVQCSLGPRTLLRRRPGPGPATATTRPVRFPRTIAVYSPMASRRLTTFLEEPEDAGQEAAEEEPEEAAAEEEEQQRTEAAAVRASWEQPPGSSAEPQEPRLPQQQEAAEELEEEAVAAPLQEGPVETPERQAGQPQAAAPQEQEPGQGKTRLRFQFLEQKYGYYHCKDCNIRWESAYVWCVQGTNKVYFRQFCRTCQKSYNPYRVEDITCQSCKQTRCTCPVKVRHVDPKRPHRQDLCGRCKGKRLSCDSTFSFKYII</sequence>
<dbReference type="SMART" id="SM01328">
    <property type="entry name" value="zf-3CxxC"/>
    <property type="match status" value="1"/>
</dbReference>
<evidence type="ECO:0000256" key="7">
    <source>
        <dbReference type="ARBA" id="ARBA00022833"/>
    </source>
</evidence>
<keyword evidence="9" id="KW-0896">Oogenesis</keyword>
<dbReference type="GO" id="GO:0003729">
    <property type="term" value="F:mRNA binding"/>
    <property type="evidence" value="ECO:0007669"/>
    <property type="project" value="UniProtKB-ARBA"/>
</dbReference>
<dbReference type="GO" id="GO:0048477">
    <property type="term" value="P:oogenesis"/>
    <property type="evidence" value="ECO:0007669"/>
    <property type="project" value="UniProtKB-KW"/>
</dbReference>
<comment type="similarity">
    <text evidence="10">Belongs to the ZAR1 family.</text>
</comment>
<organism evidence="13 14">
    <name type="scientific">Gopherus evgoodei</name>
    <name type="common">Goodes thornscrub tortoise</name>
    <dbReference type="NCBI Taxonomy" id="1825980"/>
    <lineage>
        <taxon>Eukaryota</taxon>
        <taxon>Metazoa</taxon>
        <taxon>Chordata</taxon>
        <taxon>Craniata</taxon>
        <taxon>Vertebrata</taxon>
        <taxon>Euteleostomi</taxon>
        <taxon>Archelosauria</taxon>
        <taxon>Testudinata</taxon>
        <taxon>Testudines</taxon>
        <taxon>Cryptodira</taxon>
        <taxon>Durocryptodira</taxon>
        <taxon>Testudinoidea</taxon>
        <taxon>Testudinidae</taxon>
        <taxon>Gopherus</taxon>
    </lineage>
</organism>
<keyword evidence="4" id="KW-0479">Metal-binding</keyword>
<keyword evidence="14" id="KW-1185">Reference proteome</keyword>
<name>A0A8C4WNG9_9SAUR</name>
<feature type="region of interest" description="Disordered" evidence="11">
    <location>
        <begin position="147"/>
        <end position="244"/>
    </location>
</feature>
<reference evidence="13" key="3">
    <citation type="submission" date="2025-09" db="UniProtKB">
        <authorList>
            <consortium name="Ensembl"/>
        </authorList>
    </citation>
    <scope>IDENTIFICATION</scope>
</reference>
<evidence type="ECO:0000256" key="10">
    <source>
        <dbReference type="ARBA" id="ARBA00034699"/>
    </source>
</evidence>
<evidence type="ECO:0000313" key="13">
    <source>
        <dbReference type="Ensembl" id="ENSGEVP00005016709.1"/>
    </source>
</evidence>
<dbReference type="OrthoDB" id="9885288at2759"/>
<keyword evidence="3" id="KW-0963">Cytoplasm</keyword>
<comment type="subcellular location">
    <subcellularLocation>
        <location evidence="1">Cytoplasm</location>
        <location evidence="1">Cytoplasmic ribonucleoprotein granule</location>
    </subcellularLocation>
</comment>
<dbReference type="PANTHER" id="PTHR31054:SF6">
    <property type="entry name" value="ZYGOTE ARREST PROTEIN 1"/>
    <property type="match status" value="1"/>
</dbReference>
<feature type="domain" description="3CxxC-type" evidence="12">
    <location>
        <begin position="255"/>
        <end position="340"/>
    </location>
</feature>
<evidence type="ECO:0000313" key="14">
    <source>
        <dbReference type="Proteomes" id="UP000694390"/>
    </source>
</evidence>
<proteinExistence type="inferred from homology"/>
<keyword evidence="8" id="KW-0694">RNA-binding</keyword>
<dbReference type="Proteomes" id="UP000694390">
    <property type="component" value="Chromosome 5"/>
</dbReference>
<evidence type="ECO:0000256" key="11">
    <source>
        <dbReference type="SAM" id="MobiDB-lite"/>
    </source>
</evidence>
<dbReference type="Pfam" id="PF13695">
    <property type="entry name" value="Zn_ribbon_3CxxC"/>
    <property type="match status" value="1"/>
</dbReference>
<dbReference type="GeneTree" id="ENSGT00390000012305"/>
<keyword evidence="7" id="KW-0862">Zinc</keyword>
<dbReference type="InterPro" id="IPR027377">
    <property type="entry name" value="ZAR1/RTP1-5-like_Znf-3CxxC"/>
</dbReference>
<evidence type="ECO:0000256" key="5">
    <source>
        <dbReference type="ARBA" id="ARBA00022771"/>
    </source>
</evidence>
<feature type="compositionally biased region" description="Low complexity" evidence="11">
    <location>
        <begin position="226"/>
        <end position="244"/>
    </location>
</feature>
<dbReference type="AlphaFoldDB" id="A0A8C4WNG9"/>
<evidence type="ECO:0000256" key="9">
    <source>
        <dbReference type="ARBA" id="ARBA00022943"/>
    </source>
</evidence>
<evidence type="ECO:0000256" key="2">
    <source>
        <dbReference type="ARBA" id="ARBA00022473"/>
    </source>
</evidence>
<evidence type="ECO:0000256" key="3">
    <source>
        <dbReference type="ARBA" id="ARBA00022490"/>
    </source>
</evidence>
<dbReference type="GO" id="GO:0036464">
    <property type="term" value="C:cytoplasmic ribonucleoprotein granule"/>
    <property type="evidence" value="ECO:0007669"/>
    <property type="project" value="UniProtKB-SubCell"/>
</dbReference>
<reference evidence="13" key="2">
    <citation type="submission" date="2025-08" db="UniProtKB">
        <authorList>
            <consortium name="Ensembl"/>
        </authorList>
    </citation>
    <scope>IDENTIFICATION</scope>
</reference>
<evidence type="ECO:0000256" key="8">
    <source>
        <dbReference type="ARBA" id="ARBA00022884"/>
    </source>
</evidence>
<feature type="compositionally biased region" description="Acidic residues" evidence="11">
    <location>
        <begin position="147"/>
        <end position="169"/>
    </location>
</feature>
<reference evidence="13" key="1">
    <citation type="submission" date="2019-06" db="EMBL/GenBank/DDBJ databases">
        <title>G10K-VGP Goodes thornscrub tortoise genome, primary haplotype.</title>
        <authorList>
            <person name="Murphy B."/>
            <person name="Edwards T."/>
            <person name="Rhie A."/>
            <person name="Koren S."/>
            <person name="Phillippy A."/>
            <person name="Fedrigo O."/>
            <person name="Haase B."/>
            <person name="Mountcastle J."/>
            <person name="Lewin H."/>
            <person name="Damas J."/>
            <person name="Howe K."/>
            <person name="Formenti G."/>
            <person name="Myers G."/>
            <person name="Durbin R."/>
            <person name="Jarvis E.D."/>
        </authorList>
    </citation>
    <scope>NUCLEOTIDE SEQUENCE [LARGE SCALE GENOMIC DNA]</scope>
</reference>
<dbReference type="InterPro" id="IPR026775">
    <property type="entry name" value="Zar1"/>
</dbReference>
<feature type="compositionally biased region" description="Low complexity" evidence="11">
    <location>
        <begin position="190"/>
        <end position="202"/>
    </location>
</feature>
<keyword evidence="6" id="KW-0221">Differentiation</keyword>
<keyword evidence="2" id="KW-0217">Developmental protein</keyword>
<accession>A0A8C4WNG9</accession>
<keyword evidence="5" id="KW-0863">Zinc-finger</keyword>
<dbReference type="PANTHER" id="PTHR31054">
    <property type="entry name" value="ZYGOTE ARREST PROTEIN 1-LIKE ISOFORM X1"/>
    <property type="match status" value="1"/>
</dbReference>
<dbReference type="GO" id="GO:0017148">
    <property type="term" value="P:negative regulation of translation"/>
    <property type="evidence" value="ECO:0007669"/>
    <property type="project" value="UniProtKB-ARBA"/>
</dbReference>
<evidence type="ECO:0000256" key="6">
    <source>
        <dbReference type="ARBA" id="ARBA00022782"/>
    </source>
</evidence>
<evidence type="ECO:0000256" key="1">
    <source>
        <dbReference type="ARBA" id="ARBA00004331"/>
    </source>
</evidence>
<dbReference type="Ensembl" id="ENSGEVT00005017556.1">
    <property type="protein sequence ID" value="ENSGEVP00005016709.1"/>
    <property type="gene ID" value="ENSGEVG00005011641.1"/>
</dbReference>
<evidence type="ECO:0000259" key="12">
    <source>
        <dbReference type="SMART" id="SM01328"/>
    </source>
</evidence>
<dbReference type="GO" id="GO:0008270">
    <property type="term" value="F:zinc ion binding"/>
    <property type="evidence" value="ECO:0007669"/>
    <property type="project" value="UniProtKB-KW"/>
</dbReference>
<dbReference type="GO" id="GO:0006412">
    <property type="term" value="P:translation"/>
    <property type="evidence" value="ECO:0007669"/>
    <property type="project" value="TreeGrafter"/>
</dbReference>